<name>A0AAD2GVJ5_9AGAR</name>
<sequence length="166" mass="18609">MGSASSVQRESPSSVSFSQELVETLSENAANAVLSPGRQNTLDAQIRSRIQAELEHLRFQEQVVRDEIHSALEKENLDRERAVSGDPESIRTSAALLADLDDVRSKIDRFHARRDLSEYPGLKGLGETLVACYRNNANTPLDCWQQVAQFKDSVSRVEKEHMQSLQ</sequence>
<dbReference type="Pfam" id="PF07956">
    <property type="entry name" value="DUF1690"/>
    <property type="match status" value="1"/>
</dbReference>
<reference evidence="1" key="1">
    <citation type="submission" date="2023-11" db="EMBL/GenBank/DDBJ databases">
        <authorList>
            <person name="De Vega J J."/>
            <person name="De Vega J J."/>
        </authorList>
    </citation>
    <scope>NUCLEOTIDE SEQUENCE</scope>
</reference>
<comment type="caution">
    <text evidence="1">The sequence shown here is derived from an EMBL/GenBank/DDBJ whole genome shotgun (WGS) entry which is preliminary data.</text>
</comment>
<protein>
    <submittedName>
        <fullName evidence="1">Uncharacterized protein</fullName>
    </submittedName>
</protein>
<accession>A0AAD2GVJ5</accession>
<dbReference type="EMBL" id="CAVNYO010000047">
    <property type="protein sequence ID" value="CAK5264067.1"/>
    <property type="molecule type" value="Genomic_DNA"/>
</dbReference>
<keyword evidence="2" id="KW-1185">Reference proteome</keyword>
<organism evidence="1 2">
    <name type="scientific">Mycena citricolor</name>
    <dbReference type="NCBI Taxonomy" id="2018698"/>
    <lineage>
        <taxon>Eukaryota</taxon>
        <taxon>Fungi</taxon>
        <taxon>Dikarya</taxon>
        <taxon>Basidiomycota</taxon>
        <taxon>Agaricomycotina</taxon>
        <taxon>Agaricomycetes</taxon>
        <taxon>Agaricomycetidae</taxon>
        <taxon>Agaricales</taxon>
        <taxon>Marasmiineae</taxon>
        <taxon>Mycenaceae</taxon>
        <taxon>Mycena</taxon>
    </lineage>
</organism>
<dbReference type="InterPro" id="IPR012471">
    <property type="entry name" value="DUF1690"/>
</dbReference>
<proteinExistence type="predicted"/>
<evidence type="ECO:0000313" key="1">
    <source>
        <dbReference type="EMBL" id="CAK5264067.1"/>
    </source>
</evidence>
<dbReference type="AlphaFoldDB" id="A0AAD2GVJ5"/>
<gene>
    <name evidence="1" type="ORF">MYCIT1_LOCUS3941</name>
</gene>
<dbReference type="Proteomes" id="UP001295794">
    <property type="component" value="Unassembled WGS sequence"/>
</dbReference>
<evidence type="ECO:0000313" key="2">
    <source>
        <dbReference type="Proteomes" id="UP001295794"/>
    </source>
</evidence>